<dbReference type="EMBL" id="LLXU01000050">
    <property type="protein sequence ID" value="KRG46838.1"/>
    <property type="molecule type" value="Genomic_DNA"/>
</dbReference>
<gene>
    <name evidence="2" type="ORF">ARC20_03965</name>
</gene>
<name>A0A0R0ANI1_9GAMM</name>
<keyword evidence="3" id="KW-1185">Reference proteome</keyword>
<dbReference type="STRING" id="676599.ARC20_03965"/>
<evidence type="ECO:0000256" key="1">
    <source>
        <dbReference type="SAM" id="Phobius"/>
    </source>
</evidence>
<proteinExistence type="predicted"/>
<feature type="transmembrane region" description="Helical" evidence="1">
    <location>
        <begin position="38"/>
        <end position="55"/>
    </location>
</feature>
<dbReference type="Proteomes" id="UP000051802">
    <property type="component" value="Unassembled WGS sequence"/>
</dbReference>
<evidence type="ECO:0000313" key="3">
    <source>
        <dbReference type="Proteomes" id="UP000051802"/>
    </source>
</evidence>
<organism evidence="2 3">
    <name type="scientific">Stenotrophomonas panacihumi</name>
    <dbReference type="NCBI Taxonomy" id="676599"/>
    <lineage>
        <taxon>Bacteria</taxon>
        <taxon>Pseudomonadati</taxon>
        <taxon>Pseudomonadota</taxon>
        <taxon>Gammaproteobacteria</taxon>
        <taxon>Lysobacterales</taxon>
        <taxon>Lysobacteraceae</taxon>
        <taxon>Stenotrophomonas</taxon>
    </lineage>
</organism>
<keyword evidence="1" id="KW-1133">Transmembrane helix</keyword>
<accession>A0A0R0ANI1</accession>
<feature type="transmembrane region" description="Helical" evidence="1">
    <location>
        <begin position="61"/>
        <end position="80"/>
    </location>
</feature>
<evidence type="ECO:0000313" key="2">
    <source>
        <dbReference type="EMBL" id="KRG46838.1"/>
    </source>
</evidence>
<reference evidence="2 3" key="1">
    <citation type="submission" date="2015-10" db="EMBL/GenBank/DDBJ databases">
        <title>Genome sequencing and analysis of members of genus Stenotrophomonas.</title>
        <authorList>
            <person name="Patil P.P."/>
            <person name="Midha S."/>
            <person name="Patil P.B."/>
        </authorList>
    </citation>
    <scope>NUCLEOTIDE SEQUENCE [LARGE SCALE GENOMIC DNA]</scope>
    <source>
        <strain evidence="2 3">JCM 16536</strain>
    </source>
</reference>
<comment type="caution">
    <text evidence="2">The sequence shown here is derived from an EMBL/GenBank/DDBJ whole genome shotgun (WGS) entry which is preliminary data.</text>
</comment>
<dbReference type="RefSeq" id="WP_057643864.1">
    <property type="nucleotide sequence ID" value="NZ_LLXU01000050.1"/>
</dbReference>
<keyword evidence="1" id="KW-0472">Membrane</keyword>
<keyword evidence="1" id="KW-0812">Transmembrane</keyword>
<protein>
    <submittedName>
        <fullName evidence="2">Uncharacterized protein</fullName>
    </submittedName>
</protein>
<feature type="transmembrane region" description="Helical" evidence="1">
    <location>
        <begin position="6"/>
        <end position="26"/>
    </location>
</feature>
<sequence>MNWLYLPLAAASALAFYLATAHQQLWLAARARPSRVRALAWALAVAALAVAMLALGTWAGVFSALTAFMLVAVALPWIDVARRLRRERRHVG</sequence>
<dbReference type="AlphaFoldDB" id="A0A0R0ANI1"/>